<evidence type="ECO:0000256" key="3">
    <source>
        <dbReference type="ARBA" id="ARBA00023125"/>
    </source>
</evidence>
<evidence type="ECO:0000256" key="4">
    <source>
        <dbReference type="ARBA" id="ARBA00023163"/>
    </source>
</evidence>
<evidence type="ECO:0000313" key="6">
    <source>
        <dbReference type="EMBL" id="KMW56707.1"/>
    </source>
</evidence>
<dbReference type="STRING" id="1675527.AIOL_001662"/>
<dbReference type="AlphaFoldDB" id="A0A0J9E1Y2"/>
<feature type="domain" description="HTH lysR-type" evidence="5">
    <location>
        <begin position="1"/>
        <end position="58"/>
    </location>
</feature>
<comment type="caution">
    <text evidence="6">The sequence shown here is derived from an EMBL/GenBank/DDBJ whole genome shotgun (WGS) entry which is preliminary data.</text>
</comment>
<dbReference type="PROSITE" id="PS50931">
    <property type="entry name" value="HTH_LYSR"/>
    <property type="match status" value="1"/>
</dbReference>
<dbReference type="SUPFAM" id="SSF53850">
    <property type="entry name" value="Periplasmic binding protein-like II"/>
    <property type="match status" value="1"/>
</dbReference>
<keyword evidence="7" id="KW-1185">Reference proteome</keyword>
<accession>A0A0J9E1Y2</accession>
<dbReference type="GO" id="GO:0003677">
    <property type="term" value="F:DNA binding"/>
    <property type="evidence" value="ECO:0007669"/>
    <property type="project" value="UniProtKB-KW"/>
</dbReference>
<dbReference type="PANTHER" id="PTHR30579">
    <property type="entry name" value="TRANSCRIPTIONAL REGULATOR"/>
    <property type="match status" value="1"/>
</dbReference>
<evidence type="ECO:0000256" key="2">
    <source>
        <dbReference type="ARBA" id="ARBA00023015"/>
    </source>
</evidence>
<dbReference type="InterPro" id="IPR000847">
    <property type="entry name" value="LysR_HTH_N"/>
</dbReference>
<dbReference type="Gene3D" id="3.40.190.290">
    <property type="match status" value="1"/>
</dbReference>
<gene>
    <name evidence="6" type="ORF">AIOL_001662</name>
</gene>
<keyword evidence="3" id="KW-0238">DNA-binding</keyword>
<keyword evidence="2" id="KW-0805">Transcription regulation</keyword>
<evidence type="ECO:0000259" key="5">
    <source>
        <dbReference type="PROSITE" id="PS50931"/>
    </source>
</evidence>
<dbReference type="PANTHER" id="PTHR30579:SF3">
    <property type="entry name" value="TRANSCRIPTIONAL REGULATORY PROTEIN"/>
    <property type="match status" value="1"/>
</dbReference>
<dbReference type="Proteomes" id="UP000037178">
    <property type="component" value="Unassembled WGS sequence"/>
</dbReference>
<dbReference type="InterPro" id="IPR050176">
    <property type="entry name" value="LTTR"/>
</dbReference>
<comment type="similarity">
    <text evidence="1">Belongs to the LysR transcriptional regulatory family.</text>
</comment>
<dbReference type="RefSeq" id="WP_049642554.1">
    <property type="nucleotide sequence ID" value="NZ_LFTY01000002.1"/>
</dbReference>
<dbReference type="EMBL" id="LFTY01000002">
    <property type="protein sequence ID" value="KMW56707.1"/>
    <property type="molecule type" value="Genomic_DNA"/>
</dbReference>
<dbReference type="OrthoDB" id="9787460at2"/>
<protein>
    <submittedName>
        <fullName evidence="6">Transcriptional regulator, LysR family</fullName>
    </submittedName>
</protein>
<keyword evidence="4" id="KW-0804">Transcription</keyword>
<dbReference type="SUPFAM" id="SSF46785">
    <property type="entry name" value="Winged helix' DNA-binding domain"/>
    <property type="match status" value="1"/>
</dbReference>
<dbReference type="PATRIC" id="fig|1675527.3.peg.1758"/>
<evidence type="ECO:0000256" key="1">
    <source>
        <dbReference type="ARBA" id="ARBA00009437"/>
    </source>
</evidence>
<reference evidence="6 7" key="1">
    <citation type="submission" date="2015-06" db="EMBL/GenBank/DDBJ databases">
        <title>Draft genome sequence of an Alphaproteobacteria species associated to the Mediterranean sponge Oscarella lobularis.</title>
        <authorList>
            <person name="Jourda C."/>
            <person name="Santini S."/>
            <person name="Claverie J.-M."/>
        </authorList>
    </citation>
    <scope>NUCLEOTIDE SEQUENCE [LARGE SCALE GENOMIC DNA]</scope>
    <source>
        <strain evidence="6">IGS</strain>
    </source>
</reference>
<organism evidence="6 7">
    <name type="scientific">Candidatus Rhodobacter oscarellae</name>
    <dbReference type="NCBI Taxonomy" id="1675527"/>
    <lineage>
        <taxon>Bacteria</taxon>
        <taxon>Pseudomonadati</taxon>
        <taxon>Pseudomonadota</taxon>
        <taxon>Alphaproteobacteria</taxon>
        <taxon>Rhodobacterales</taxon>
        <taxon>Rhodobacter group</taxon>
        <taxon>Rhodobacter</taxon>
    </lineage>
</organism>
<evidence type="ECO:0000313" key="7">
    <source>
        <dbReference type="Proteomes" id="UP000037178"/>
    </source>
</evidence>
<sequence length="298" mass="32226">MDWDDLRVFLAVARGESLSAAGRVLKRDPATVGRRVARLEDALGAALFAKSPQGYGLTEAGARLLAHAERAEQALAEGAHEIAGQGERLAGQVRIGATDGCASFILPQVCAAIAGEHPELELQIVALPRVINLSKREADMAITVSPPPTGRVTTQKITDYHLHLAASEGYLKGAPPLTRRDDLKAHRMVGYIQDMIFYPELDFLPDLGEPTLGLASNLVSVQLGMVRNGGGIGVTHDFILPFAPELRRVLVEQVSLRRGFYLIRHQDDARAERLSRVARLLVQGVRAEVARLEGLVSG</sequence>
<dbReference type="Pfam" id="PF03466">
    <property type="entry name" value="LysR_substrate"/>
    <property type="match status" value="1"/>
</dbReference>
<dbReference type="InterPro" id="IPR036388">
    <property type="entry name" value="WH-like_DNA-bd_sf"/>
</dbReference>
<dbReference type="Pfam" id="PF00126">
    <property type="entry name" value="HTH_1"/>
    <property type="match status" value="1"/>
</dbReference>
<proteinExistence type="inferred from homology"/>
<dbReference type="InterPro" id="IPR005119">
    <property type="entry name" value="LysR_subst-bd"/>
</dbReference>
<name>A0A0J9E1Y2_9RHOB</name>
<dbReference type="Gene3D" id="1.10.10.10">
    <property type="entry name" value="Winged helix-like DNA-binding domain superfamily/Winged helix DNA-binding domain"/>
    <property type="match status" value="1"/>
</dbReference>
<dbReference type="InterPro" id="IPR036390">
    <property type="entry name" value="WH_DNA-bd_sf"/>
</dbReference>
<dbReference type="GO" id="GO:0003700">
    <property type="term" value="F:DNA-binding transcription factor activity"/>
    <property type="evidence" value="ECO:0007669"/>
    <property type="project" value="InterPro"/>
</dbReference>